<keyword evidence="1" id="KW-0472">Membrane</keyword>
<evidence type="ECO:0000313" key="3">
    <source>
        <dbReference type="Proteomes" id="UP001589619"/>
    </source>
</evidence>
<keyword evidence="3" id="KW-1185">Reference proteome</keyword>
<proteinExistence type="predicted"/>
<evidence type="ECO:0000313" key="2">
    <source>
        <dbReference type="EMBL" id="MFB9756575.1"/>
    </source>
</evidence>
<feature type="transmembrane region" description="Helical" evidence="1">
    <location>
        <begin position="12"/>
        <end position="31"/>
    </location>
</feature>
<keyword evidence="1" id="KW-0812">Transmembrane</keyword>
<dbReference type="RefSeq" id="WP_379121019.1">
    <property type="nucleotide sequence ID" value="NZ_JBHMAG010000025.1"/>
</dbReference>
<sequence length="78" mass="9052">VDTPSRKSPFILEQIAHFVTLAFCLSLVVQFSKSKHFVATARITISHFIIALQLFFFNPFNRWLYTRLTGITSYHIGF</sequence>
<protein>
    <submittedName>
        <fullName evidence="2">Uncharacterized protein</fullName>
    </submittedName>
</protein>
<dbReference type="EMBL" id="JBHMAG010000025">
    <property type="protein sequence ID" value="MFB9756575.1"/>
    <property type="molecule type" value="Genomic_DNA"/>
</dbReference>
<keyword evidence="1" id="KW-1133">Transmembrane helix</keyword>
<accession>A0ABV5W862</accession>
<feature type="non-terminal residue" evidence="2">
    <location>
        <position position="1"/>
    </location>
</feature>
<evidence type="ECO:0000256" key="1">
    <source>
        <dbReference type="SAM" id="Phobius"/>
    </source>
</evidence>
<gene>
    <name evidence="2" type="ORF">ACFFNY_33795</name>
</gene>
<name>A0ABV5W862_9BACL</name>
<feature type="transmembrane region" description="Helical" evidence="1">
    <location>
        <begin position="37"/>
        <end position="57"/>
    </location>
</feature>
<comment type="caution">
    <text evidence="2">The sequence shown here is derived from an EMBL/GenBank/DDBJ whole genome shotgun (WGS) entry which is preliminary data.</text>
</comment>
<organism evidence="2 3">
    <name type="scientific">Paenibacillus hodogayensis</name>
    <dbReference type="NCBI Taxonomy" id="279208"/>
    <lineage>
        <taxon>Bacteria</taxon>
        <taxon>Bacillati</taxon>
        <taxon>Bacillota</taxon>
        <taxon>Bacilli</taxon>
        <taxon>Bacillales</taxon>
        <taxon>Paenibacillaceae</taxon>
        <taxon>Paenibacillus</taxon>
    </lineage>
</organism>
<reference evidence="2 3" key="1">
    <citation type="submission" date="2024-09" db="EMBL/GenBank/DDBJ databases">
        <authorList>
            <person name="Sun Q."/>
            <person name="Mori K."/>
        </authorList>
    </citation>
    <scope>NUCLEOTIDE SEQUENCE [LARGE SCALE GENOMIC DNA]</scope>
    <source>
        <strain evidence="2 3">JCM 12520</strain>
    </source>
</reference>
<dbReference type="Proteomes" id="UP001589619">
    <property type="component" value="Unassembled WGS sequence"/>
</dbReference>